<dbReference type="Proteomes" id="UP000002256">
    <property type="component" value="Chromosome"/>
</dbReference>
<keyword evidence="3" id="KW-0804">Transcription</keyword>
<dbReference type="PANTHER" id="PTHR30146">
    <property type="entry name" value="LACI-RELATED TRANSCRIPTIONAL REPRESSOR"/>
    <property type="match status" value="1"/>
</dbReference>
<evidence type="ECO:0000313" key="5">
    <source>
        <dbReference type="EMBL" id="ACS55345.1"/>
    </source>
</evidence>
<dbReference type="Pfam" id="PF00356">
    <property type="entry name" value="LacI"/>
    <property type="match status" value="1"/>
</dbReference>
<dbReference type="CDD" id="cd06307">
    <property type="entry name" value="PBP1_sugar_binding"/>
    <property type="match status" value="1"/>
</dbReference>
<dbReference type="PRINTS" id="PR00036">
    <property type="entry name" value="HTHLACI"/>
</dbReference>
<dbReference type="Pfam" id="PF13407">
    <property type="entry name" value="Peripla_BP_4"/>
    <property type="match status" value="1"/>
</dbReference>
<dbReference type="InterPro" id="IPR028082">
    <property type="entry name" value="Peripla_BP_I"/>
</dbReference>
<dbReference type="InterPro" id="IPR010982">
    <property type="entry name" value="Lambda_DNA-bd_dom_sf"/>
</dbReference>
<sequence>MLCCVKLWEWVSLMKVTLKDVASQAGVGTATVERVLNGRGGVRPGTVEKVFLAARRLEYRQSLPVAHRGLIRIEVILVRPETSFYSRLNRAFERIAASLDDSITVHRTFVRENEPAQFARYIANPTARRSALIVVAPDHADVVTSVRKAAGLGIPVVQIMTRPAPELPYVGIDNYAAGRTAAHYMSGMLAQRTGSFVALCHSGAYENHKERIRGFSSYLSEKGSNDHRFIEVMFDLDDEHNAMELLQAALRREPGIIGVYSAGGDNKGVARVLAANKAGRPFWVGHELTRETQDYLSRGIMSIVLDQAPEVQARRSIDLALNRLGLIEMEVSAEPVRFLTITPENL</sequence>
<name>C6ASU6_RHILS</name>
<feature type="domain" description="HTH lacI-type" evidence="4">
    <location>
        <begin position="16"/>
        <end position="72"/>
    </location>
</feature>
<dbReference type="HOGENOM" id="CLU_037628_0_0_5"/>
<dbReference type="GO" id="GO:0000976">
    <property type="term" value="F:transcription cis-regulatory region binding"/>
    <property type="evidence" value="ECO:0007669"/>
    <property type="project" value="TreeGrafter"/>
</dbReference>
<keyword evidence="2" id="KW-0238">DNA-binding</keyword>
<evidence type="ECO:0000256" key="2">
    <source>
        <dbReference type="ARBA" id="ARBA00023125"/>
    </source>
</evidence>
<reference evidence="5 6" key="1">
    <citation type="journal article" date="2010" name="Stand. Genomic Sci.">
        <title>Complete genome sequence of Rhizobium leguminosarum bv. trifolii strain WSM1325, an effective microsymbiont of annual Mediterranean clovers.</title>
        <authorList>
            <person name="Reeve W."/>
            <person name="O'Hara G."/>
            <person name="Chain P."/>
            <person name="Ardley J."/>
            <person name="Brau L."/>
            <person name="Nandesena K."/>
            <person name="Tiwari R."/>
            <person name="Copeland A."/>
            <person name="Nolan M."/>
            <person name="Han C."/>
            <person name="Brettin T."/>
            <person name="Land M."/>
            <person name="Ovchinikova G."/>
            <person name="Ivanova N."/>
            <person name="Mavromatis K."/>
            <person name="Markowitz V."/>
            <person name="Kyrpides N."/>
            <person name="Melino V."/>
            <person name="Denton M."/>
            <person name="Yates R."/>
            <person name="Howieson J."/>
        </authorList>
    </citation>
    <scope>NUCLEOTIDE SEQUENCE [LARGE SCALE GENOMIC DNA]</scope>
    <source>
        <strain evidence="5 6">WSM1325</strain>
    </source>
</reference>
<organism evidence="5 6">
    <name type="scientific">Rhizobium leguminosarum bv. trifolii (strain WSM1325)</name>
    <dbReference type="NCBI Taxonomy" id="395491"/>
    <lineage>
        <taxon>Bacteria</taxon>
        <taxon>Pseudomonadati</taxon>
        <taxon>Pseudomonadota</taxon>
        <taxon>Alphaproteobacteria</taxon>
        <taxon>Hyphomicrobiales</taxon>
        <taxon>Rhizobiaceae</taxon>
        <taxon>Rhizobium/Agrobacterium group</taxon>
        <taxon>Rhizobium</taxon>
    </lineage>
</organism>
<dbReference type="PROSITE" id="PS50932">
    <property type="entry name" value="HTH_LACI_2"/>
    <property type="match status" value="1"/>
</dbReference>
<evidence type="ECO:0000259" key="4">
    <source>
        <dbReference type="PROSITE" id="PS50932"/>
    </source>
</evidence>
<dbReference type="GO" id="GO:0003700">
    <property type="term" value="F:DNA-binding transcription factor activity"/>
    <property type="evidence" value="ECO:0007669"/>
    <property type="project" value="TreeGrafter"/>
</dbReference>
<dbReference type="KEGG" id="rlg:Rleg_1050"/>
<keyword evidence="1" id="KW-0805">Transcription regulation</keyword>
<dbReference type="SUPFAM" id="SSF53822">
    <property type="entry name" value="Periplasmic binding protein-like I"/>
    <property type="match status" value="1"/>
</dbReference>
<dbReference type="CDD" id="cd01392">
    <property type="entry name" value="HTH_LacI"/>
    <property type="match status" value="1"/>
</dbReference>
<dbReference type="Gene3D" id="3.40.50.2300">
    <property type="match status" value="2"/>
</dbReference>
<protein>
    <submittedName>
        <fullName evidence="5">Transcriptional regulator, LacI family</fullName>
    </submittedName>
</protein>
<proteinExistence type="predicted"/>
<dbReference type="AlphaFoldDB" id="C6ASU6"/>
<dbReference type="InterPro" id="IPR000843">
    <property type="entry name" value="HTH_LacI"/>
</dbReference>
<dbReference type="EMBL" id="CP001622">
    <property type="protein sequence ID" value="ACS55345.1"/>
    <property type="molecule type" value="Genomic_DNA"/>
</dbReference>
<dbReference type="Gene3D" id="1.10.260.40">
    <property type="entry name" value="lambda repressor-like DNA-binding domains"/>
    <property type="match status" value="1"/>
</dbReference>
<dbReference type="PROSITE" id="PS00356">
    <property type="entry name" value="HTH_LACI_1"/>
    <property type="match status" value="1"/>
</dbReference>
<accession>C6ASU6</accession>
<evidence type="ECO:0000256" key="3">
    <source>
        <dbReference type="ARBA" id="ARBA00023163"/>
    </source>
</evidence>
<gene>
    <name evidence="5" type="ordered locus">Rleg_1050</name>
</gene>
<dbReference type="SUPFAM" id="SSF47413">
    <property type="entry name" value="lambda repressor-like DNA-binding domains"/>
    <property type="match status" value="1"/>
</dbReference>
<dbReference type="InterPro" id="IPR025997">
    <property type="entry name" value="SBP_2_dom"/>
</dbReference>
<dbReference type="PANTHER" id="PTHR30146:SF152">
    <property type="entry name" value="TRANSCRIPTIONAL REGULATORY PROTEIN"/>
    <property type="match status" value="1"/>
</dbReference>
<evidence type="ECO:0000256" key="1">
    <source>
        <dbReference type="ARBA" id="ARBA00023015"/>
    </source>
</evidence>
<evidence type="ECO:0000313" key="6">
    <source>
        <dbReference type="Proteomes" id="UP000002256"/>
    </source>
</evidence>
<dbReference type="SMART" id="SM00354">
    <property type="entry name" value="HTH_LACI"/>
    <property type="match status" value="1"/>
</dbReference>